<dbReference type="AlphaFoldDB" id="A0AAV4SJP3"/>
<evidence type="ECO:0000313" key="2">
    <source>
        <dbReference type="Proteomes" id="UP001054837"/>
    </source>
</evidence>
<dbReference type="EMBL" id="BPLQ01008005">
    <property type="protein sequence ID" value="GIY34015.1"/>
    <property type="molecule type" value="Genomic_DNA"/>
</dbReference>
<sequence>MVEEVLNLSANGGNITNNLMKIWNLIGYYDSCIAKLSIWDKRDKQQTRFPGLARFSWRDTSRDPHIAYLSGFGKRGNLDSRKLARKS</sequence>
<evidence type="ECO:0008006" key="3">
    <source>
        <dbReference type="Google" id="ProtNLM"/>
    </source>
</evidence>
<reference evidence="1 2" key="1">
    <citation type="submission" date="2021-06" db="EMBL/GenBank/DDBJ databases">
        <title>Caerostris darwini draft genome.</title>
        <authorList>
            <person name="Kono N."/>
            <person name="Arakawa K."/>
        </authorList>
    </citation>
    <scope>NUCLEOTIDE SEQUENCE [LARGE SCALE GENOMIC DNA]</scope>
</reference>
<accession>A0AAV4SJP3</accession>
<keyword evidence="2" id="KW-1185">Reference proteome</keyword>
<gene>
    <name evidence="1" type="ORF">CDAR_465341</name>
</gene>
<organism evidence="1 2">
    <name type="scientific">Caerostris darwini</name>
    <dbReference type="NCBI Taxonomy" id="1538125"/>
    <lineage>
        <taxon>Eukaryota</taxon>
        <taxon>Metazoa</taxon>
        <taxon>Ecdysozoa</taxon>
        <taxon>Arthropoda</taxon>
        <taxon>Chelicerata</taxon>
        <taxon>Arachnida</taxon>
        <taxon>Araneae</taxon>
        <taxon>Araneomorphae</taxon>
        <taxon>Entelegynae</taxon>
        <taxon>Araneoidea</taxon>
        <taxon>Araneidae</taxon>
        <taxon>Caerostris</taxon>
    </lineage>
</organism>
<comment type="caution">
    <text evidence="1">The sequence shown here is derived from an EMBL/GenBank/DDBJ whole genome shotgun (WGS) entry which is preliminary data.</text>
</comment>
<name>A0AAV4SJP3_9ARAC</name>
<proteinExistence type="predicted"/>
<dbReference type="Proteomes" id="UP001054837">
    <property type="component" value="Unassembled WGS sequence"/>
</dbReference>
<evidence type="ECO:0000313" key="1">
    <source>
        <dbReference type="EMBL" id="GIY34015.1"/>
    </source>
</evidence>
<protein>
    <recommendedName>
        <fullName evidence="3">LAGLIDADG homing endonuclease</fullName>
    </recommendedName>
</protein>